<accession>A0A835YJT0</accession>
<feature type="region of interest" description="Disordered" evidence="1">
    <location>
        <begin position="552"/>
        <end position="577"/>
    </location>
</feature>
<feature type="region of interest" description="Disordered" evidence="1">
    <location>
        <begin position="624"/>
        <end position="652"/>
    </location>
</feature>
<evidence type="ECO:0000313" key="3">
    <source>
        <dbReference type="Proteomes" id="UP000664859"/>
    </source>
</evidence>
<feature type="compositionally biased region" description="Low complexity" evidence="1">
    <location>
        <begin position="124"/>
        <end position="149"/>
    </location>
</feature>
<evidence type="ECO:0000313" key="2">
    <source>
        <dbReference type="EMBL" id="KAG5175896.1"/>
    </source>
</evidence>
<proteinExistence type="predicted"/>
<feature type="compositionally biased region" description="Gly residues" evidence="1">
    <location>
        <begin position="499"/>
        <end position="510"/>
    </location>
</feature>
<name>A0A835YJT0_9STRA</name>
<dbReference type="Proteomes" id="UP000664859">
    <property type="component" value="Unassembled WGS sequence"/>
</dbReference>
<organism evidence="2 3">
    <name type="scientific">Tribonema minus</name>
    <dbReference type="NCBI Taxonomy" id="303371"/>
    <lineage>
        <taxon>Eukaryota</taxon>
        <taxon>Sar</taxon>
        <taxon>Stramenopiles</taxon>
        <taxon>Ochrophyta</taxon>
        <taxon>PX clade</taxon>
        <taxon>Xanthophyceae</taxon>
        <taxon>Tribonematales</taxon>
        <taxon>Tribonemataceae</taxon>
        <taxon>Tribonema</taxon>
    </lineage>
</organism>
<comment type="caution">
    <text evidence="2">The sequence shown here is derived from an EMBL/GenBank/DDBJ whole genome shotgun (WGS) entry which is preliminary data.</text>
</comment>
<feature type="region of interest" description="Disordered" evidence="1">
    <location>
        <begin position="475"/>
        <end position="524"/>
    </location>
</feature>
<gene>
    <name evidence="2" type="ORF">JKP88DRAFT_337147</name>
</gene>
<evidence type="ECO:0000256" key="1">
    <source>
        <dbReference type="SAM" id="MobiDB-lite"/>
    </source>
</evidence>
<feature type="region of interest" description="Disordered" evidence="1">
    <location>
        <begin position="119"/>
        <end position="157"/>
    </location>
</feature>
<feature type="compositionally biased region" description="Low complexity" evidence="1">
    <location>
        <begin position="630"/>
        <end position="643"/>
    </location>
</feature>
<keyword evidence="3" id="KW-1185">Reference proteome</keyword>
<dbReference type="AlphaFoldDB" id="A0A835YJT0"/>
<sequence length="710" mass="73227">MVEAHPCRLTCTARRGLLRHLESRSPSLALRGLLRHLESRSLSLALSALDLWSALITAASEGGTAWLLLLVLFGELELADPEVHKGEVALTDLRGQDRVQAWLLLLLLVLFGELELADPEGDNTSRPSTPTSTSRLSLNSRLQFSSPSPKRSRSPSVFASVRESSTQRLSAAAAAVATAATVDGRLVCAFCTEFEGSPVHPDFLVHQYAFCTEFEGSPVHPDFSVHQCAFCTEFEGSPVHPDFLVQQVHPSLVAYEAEACKRSITRLVSAACALDAQDAAPALGGSSSGGSGSGGGGSPKVPVGTWRCGSGITRLVSAACALNAQDDAPALCGSGSDGGSGGVGGGGGSGGSPKAWRRWAAAAAATAAAAAAAAALAAAAGAAAAVSSSLATSAQLDPAIWLELNGALAGPSSLLPPLLDLLETFFDNGPELNLVLTQVFSALALAAAGEAHGPLACAGRGLLVMALLADVSEPTAGAAHGRTDSTASPPAAAERNAMSGGGGGGGGGAAARGDGRGGRQGSALRRSMRTVLRRLWFEAQERLRGARMRLGVVGHKDGAKDKSQSPPSGTAPRLRTGQDAGFLDSYVMLEEWLKELYATLNANLAVHSSQRVFELELDLPSWQPSADGCDTPSTADSTASDGASELHTREQRVSSVDSSLFAWMGDAEAGGADDLDSDSLQLPPLDTAVEGLEAVSLSESRWHKRAHNEW</sequence>
<reference evidence="2" key="1">
    <citation type="submission" date="2021-02" db="EMBL/GenBank/DDBJ databases">
        <title>First Annotated Genome of the Yellow-green Alga Tribonema minus.</title>
        <authorList>
            <person name="Mahan K.M."/>
        </authorList>
    </citation>
    <scope>NUCLEOTIDE SEQUENCE</scope>
    <source>
        <strain evidence="2">UTEX B ZZ1240</strain>
    </source>
</reference>
<protein>
    <submittedName>
        <fullName evidence="2">Uncharacterized protein</fullName>
    </submittedName>
</protein>
<dbReference type="EMBL" id="JAFCMP010000544">
    <property type="protein sequence ID" value="KAG5175896.1"/>
    <property type="molecule type" value="Genomic_DNA"/>
</dbReference>
<feature type="compositionally biased region" description="Basic and acidic residues" evidence="1">
    <location>
        <begin position="554"/>
        <end position="563"/>
    </location>
</feature>